<evidence type="ECO:0000256" key="1">
    <source>
        <dbReference type="SAM" id="MobiDB-lite"/>
    </source>
</evidence>
<proteinExistence type="predicted"/>
<organism evidence="3 4">
    <name type="scientific">Byssothecium circinans</name>
    <dbReference type="NCBI Taxonomy" id="147558"/>
    <lineage>
        <taxon>Eukaryota</taxon>
        <taxon>Fungi</taxon>
        <taxon>Dikarya</taxon>
        <taxon>Ascomycota</taxon>
        <taxon>Pezizomycotina</taxon>
        <taxon>Dothideomycetes</taxon>
        <taxon>Pleosporomycetidae</taxon>
        <taxon>Pleosporales</taxon>
        <taxon>Massarineae</taxon>
        <taxon>Massarinaceae</taxon>
        <taxon>Byssothecium</taxon>
    </lineage>
</organism>
<feature type="compositionally biased region" description="Basic and acidic residues" evidence="1">
    <location>
        <begin position="81"/>
        <end position="99"/>
    </location>
</feature>
<sequence length="179" mass="20144">MGITLSHTAYAPLALISAIIGFISFAFTLATFLNVFWSYLLTIKAAPREIEDYLSNLEQALIEERRHLRKVRKRARGATKAGERSRSRSRFDDRRERGSKWGGGGGGGSGGDKGGERGGIGVGGRYKYFSRDEQAFRSRGAEESLRVVRTAVRNMIRAFRQIEYLFLKPEFQNTDSANW</sequence>
<reference evidence="3" key="1">
    <citation type="journal article" date="2020" name="Stud. Mycol.">
        <title>101 Dothideomycetes genomes: a test case for predicting lifestyles and emergence of pathogens.</title>
        <authorList>
            <person name="Haridas S."/>
            <person name="Albert R."/>
            <person name="Binder M."/>
            <person name="Bloem J."/>
            <person name="Labutti K."/>
            <person name="Salamov A."/>
            <person name="Andreopoulos B."/>
            <person name="Baker S."/>
            <person name="Barry K."/>
            <person name="Bills G."/>
            <person name="Bluhm B."/>
            <person name="Cannon C."/>
            <person name="Castanera R."/>
            <person name="Culley D."/>
            <person name="Daum C."/>
            <person name="Ezra D."/>
            <person name="Gonzalez J."/>
            <person name="Henrissat B."/>
            <person name="Kuo A."/>
            <person name="Liang C."/>
            <person name="Lipzen A."/>
            <person name="Lutzoni F."/>
            <person name="Magnuson J."/>
            <person name="Mondo S."/>
            <person name="Nolan M."/>
            <person name="Ohm R."/>
            <person name="Pangilinan J."/>
            <person name="Park H.-J."/>
            <person name="Ramirez L."/>
            <person name="Alfaro M."/>
            <person name="Sun H."/>
            <person name="Tritt A."/>
            <person name="Yoshinaga Y."/>
            <person name="Zwiers L.-H."/>
            <person name="Turgeon B."/>
            <person name="Goodwin S."/>
            <person name="Spatafora J."/>
            <person name="Crous P."/>
            <person name="Grigoriev I."/>
        </authorList>
    </citation>
    <scope>NUCLEOTIDE SEQUENCE</scope>
    <source>
        <strain evidence="3">CBS 675.92</strain>
    </source>
</reference>
<feature type="region of interest" description="Disordered" evidence="1">
    <location>
        <begin position="72"/>
        <end position="119"/>
    </location>
</feature>
<dbReference type="EMBL" id="ML976998">
    <property type="protein sequence ID" value="KAF1954583.1"/>
    <property type="molecule type" value="Genomic_DNA"/>
</dbReference>
<protein>
    <submittedName>
        <fullName evidence="3">Uncharacterized protein</fullName>
    </submittedName>
</protein>
<keyword evidence="4" id="KW-1185">Reference proteome</keyword>
<dbReference type="AlphaFoldDB" id="A0A6A5TNV4"/>
<name>A0A6A5TNV4_9PLEO</name>
<evidence type="ECO:0000313" key="3">
    <source>
        <dbReference type="EMBL" id="KAF1954583.1"/>
    </source>
</evidence>
<keyword evidence="2" id="KW-0812">Transmembrane</keyword>
<keyword evidence="2" id="KW-0472">Membrane</keyword>
<feature type="compositionally biased region" description="Gly residues" evidence="1">
    <location>
        <begin position="100"/>
        <end position="119"/>
    </location>
</feature>
<evidence type="ECO:0000313" key="4">
    <source>
        <dbReference type="Proteomes" id="UP000800035"/>
    </source>
</evidence>
<feature type="transmembrane region" description="Helical" evidence="2">
    <location>
        <begin position="12"/>
        <end position="40"/>
    </location>
</feature>
<gene>
    <name evidence="3" type="ORF">CC80DRAFT_567144</name>
</gene>
<evidence type="ECO:0000256" key="2">
    <source>
        <dbReference type="SAM" id="Phobius"/>
    </source>
</evidence>
<dbReference type="OrthoDB" id="4148767at2759"/>
<keyword evidence="2" id="KW-1133">Transmembrane helix</keyword>
<dbReference type="Proteomes" id="UP000800035">
    <property type="component" value="Unassembled WGS sequence"/>
</dbReference>
<accession>A0A6A5TNV4</accession>